<gene>
    <name evidence="2" type="ORF">PsYK624_131200</name>
</gene>
<feature type="signal peptide" evidence="1">
    <location>
        <begin position="1"/>
        <end position="23"/>
    </location>
</feature>
<keyword evidence="1" id="KW-0732">Signal</keyword>
<keyword evidence="3" id="KW-1185">Reference proteome</keyword>
<feature type="chain" id="PRO_5040475713" evidence="1">
    <location>
        <begin position="24"/>
        <end position="161"/>
    </location>
</feature>
<evidence type="ECO:0000256" key="1">
    <source>
        <dbReference type="SAM" id="SignalP"/>
    </source>
</evidence>
<accession>A0A9P3LK57</accession>
<sequence>MQLSIRFTSLAVVVLAVASVAVSTPLQSRDKEAGSVAAVEAASYTISHEEMMHWLATTDAELTFVGTPPNPLAARDAQDTLVTYCANVNGNACAGPCTVYSGGATCLYAAGTNCLSATRNVAFCSSSGCSGSCTTLDNCIKQLDGGFCYTPSTQSIAVLSS</sequence>
<evidence type="ECO:0000313" key="3">
    <source>
        <dbReference type="Proteomes" id="UP000703269"/>
    </source>
</evidence>
<protein>
    <submittedName>
        <fullName evidence="2">Uncharacterized protein</fullName>
    </submittedName>
</protein>
<proteinExistence type="predicted"/>
<dbReference type="Proteomes" id="UP000703269">
    <property type="component" value="Unassembled WGS sequence"/>
</dbReference>
<dbReference type="AlphaFoldDB" id="A0A9P3LK57"/>
<comment type="caution">
    <text evidence="2">The sequence shown here is derived from an EMBL/GenBank/DDBJ whole genome shotgun (WGS) entry which is preliminary data.</text>
</comment>
<evidence type="ECO:0000313" key="2">
    <source>
        <dbReference type="EMBL" id="GJE96912.1"/>
    </source>
</evidence>
<reference evidence="2 3" key="1">
    <citation type="submission" date="2021-08" db="EMBL/GenBank/DDBJ databases">
        <title>Draft Genome Sequence of Phanerochaete sordida strain YK-624.</title>
        <authorList>
            <person name="Mori T."/>
            <person name="Dohra H."/>
            <person name="Suzuki T."/>
            <person name="Kawagishi H."/>
            <person name="Hirai H."/>
        </authorList>
    </citation>
    <scope>NUCLEOTIDE SEQUENCE [LARGE SCALE GENOMIC DNA]</scope>
    <source>
        <strain evidence="2 3">YK-624</strain>
    </source>
</reference>
<dbReference type="OrthoDB" id="2985022at2759"/>
<name>A0A9P3LK57_9APHY</name>
<organism evidence="2 3">
    <name type="scientific">Phanerochaete sordida</name>
    <dbReference type="NCBI Taxonomy" id="48140"/>
    <lineage>
        <taxon>Eukaryota</taxon>
        <taxon>Fungi</taxon>
        <taxon>Dikarya</taxon>
        <taxon>Basidiomycota</taxon>
        <taxon>Agaricomycotina</taxon>
        <taxon>Agaricomycetes</taxon>
        <taxon>Polyporales</taxon>
        <taxon>Phanerochaetaceae</taxon>
        <taxon>Phanerochaete</taxon>
    </lineage>
</organism>
<dbReference type="EMBL" id="BPQB01000065">
    <property type="protein sequence ID" value="GJE96912.1"/>
    <property type="molecule type" value="Genomic_DNA"/>
</dbReference>